<dbReference type="GO" id="GO:0008860">
    <property type="term" value="F:ferredoxin-NAD+ reductase activity"/>
    <property type="evidence" value="ECO:0007669"/>
    <property type="project" value="UniProtKB-EC"/>
</dbReference>
<dbReference type="AlphaFoldDB" id="A0AAW8DVA9"/>
<evidence type="ECO:0000259" key="6">
    <source>
        <dbReference type="Pfam" id="PF14759"/>
    </source>
</evidence>
<protein>
    <submittedName>
        <fullName evidence="7">3-phenylpropionate/trans-cinnamate dioxygenase ferredoxin reductase subunit</fullName>
        <ecNumber evidence="7">1.18.1.3</ecNumber>
    </submittedName>
</protein>
<dbReference type="EMBL" id="JAUSRR010000003">
    <property type="protein sequence ID" value="MDP9923087.1"/>
    <property type="molecule type" value="Genomic_DNA"/>
</dbReference>
<sequence>MGSSRKAAEAVQALPIYSAAAYEKAGITCMLGVRVVAVDRQCKRVLLANGEALDYDKLALCTGARARQLALPGRALAGVHDLRTAADARAIAAQVHPGGRAVIVGAGYIGLETAATLRGLGMQVTVLEQGGRVLERVVAPETSAYFERMHAAYGVDIRKNIQAREFLGAGRIAQVLCSDGTLLAADLVVLGVGAVPDTALAQETGLLVGDGILVDEFAQTSDPDIVAAGDCTFHPNALLGFSLRLESVPNAVEQARSAAASVCGARKAYCAMPWFWSDQYDKHLQIAGLNRGHERVVVKADDSDSELVVWYIKGERVVAADCINSPKQFMRAKRLATNQAPVAELLSNLQW</sequence>
<dbReference type="GO" id="GO:0051213">
    <property type="term" value="F:dioxygenase activity"/>
    <property type="evidence" value="ECO:0007669"/>
    <property type="project" value="UniProtKB-KW"/>
</dbReference>
<evidence type="ECO:0000256" key="1">
    <source>
        <dbReference type="ARBA" id="ARBA00001974"/>
    </source>
</evidence>
<dbReference type="InterPro" id="IPR050446">
    <property type="entry name" value="FAD-oxidoreductase/Apoptosis"/>
</dbReference>
<dbReference type="SUPFAM" id="SSF55424">
    <property type="entry name" value="FAD/NAD-linked reductases, dimerisation (C-terminal) domain"/>
    <property type="match status" value="1"/>
</dbReference>
<feature type="domain" description="Reductase C-terminal" evidence="6">
    <location>
        <begin position="274"/>
        <end position="343"/>
    </location>
</feature>
<dbReference type="InterPro" id="IPR028202">
    <property type="entry name" value="Reductase_C"/>
</dbReference>
<keyword evidence="7" id="KW-0223">Dioxygenase</keyword>
<dbReference type="Pfam" id="PF07992">
    <property type="entry name" value="Pyr_redox_2"/>
    <property type="match status" value="1"/>
</dbReference>
<evidence type="ECO:0000313" key="8">
    <source>
        <dbReference type="Proteomes" id="UP001244295"/>
    </source>
</evidence>
<dbReference type="InterPro" id="IPR016156">
    <property type="entry name" value="FAD/NAD-linked_Rdtase_dimer_sf"/>
</dbReference>
<feature type="domain" description="FAD/NAD(P)-binding" evidence="5">
    <location>
        <begin position="23"/>
        <end position="255"/>
    </location>
</feature>
<dbReference type="PANTHER" id="PTHR43557:SF2">
    <property type="entry name" value="RIESKE DOMAIN-CONTAINING PROTEIN-RELATED"/>
    <property type="match status" value="1"/>
</dbReference>
<dbReference type="EC" id="1.18.1.3" evidence="7"/>
<evidence type="ECO:0000259" key="5">
    <source>
        <dbReference type="Pfam" id="PF07992"/>
    </source>
</evidence>
<dbReference type="GO" id="GO:0005737">
    <property type="term" value="C:cytoplasm"/>
    <property type="evidence" value="ECO:0007669"/>
    <property type="project" value="TreeGrafter"/>
</dbReference>
<evidence type="ECO:0000256" key="4">
    <source>
        <dbReference type="ARBA" id="ARBA00023002"/>
    </source>
</evidence>
<dbReference type="RefSeq" id="WP_307636628.1">
    <property type="nucleotide sequence ID" value="NZ_JAUSRR010000003.1"/>
</dbReference>
<evidence type="ECO:0000256" key="3">
    <source>
        <dbReference type="ARBA" id="ARBA00022827"/>
    </source>
</evidence>
<reference evidence="7" key="1">
    <citation type="submission" date="2023-07" db="EMBL/GenBank/DDBJ databases">
        <title>Sorghum-associated microbial communities from plants grown in Nebraska, USA.</title>
        <authorList>
            <person name="Schachtman D."/>
        </authorList>
    </citation>
    <scope>NUCLEOTIDE SEQUENCE</scope>
    <source>
        <strain evidence="7">DS2795</strain>
    </source>
</reference>
<comment type="cofactor">
    <cofactor evidence="1">
        <name>FAD</name>
        <dbReference type="ChEBI" id="CHEBI:57692"/>
    </cofactor>
</comment>
<proteinExistence type="predicted"/>
<name>A0AAW8DVA9_9BURK</name>
<dbReference type="InterPro" id="IPR023753">
    <property type="entry name" value="FAD/NAD-binding_dom"/>
</dbReference>
<dbReference type="Gene3D" id="3.30.390.30">
    <property type="match status" value="1"/>
</dbReference>
<evidence type="ECO:0000256" key="2">
    <source>
        <dbReference type="ARBA" id="ARBA00022630"/>
    </source>
</evidence>
<keyword evidence="2" id="KW-0285">Flavoprotein</keyword>
<keyword evidence="4 7" id="KW-0560">Oxidoreductase</keyword>
<comment type="caution">
    <text evidence="7">The sequence shown here is derived from an EMBL/GenBank/DDBJ whole genome shotgun (WGS) entry which is preliminary data.</text>
</comment>
<gene>
    <name evidence="7" type="ORF">J2W25_002108</name>
</gene>
<dbReference type="GO" id="GO:0016651">
    <property type="term" value="F:oxidoreductase activity, acting on NAD(P)H"/>
    <property type="evidence" value="ECO:0007669"/>
    <property type="project" value="TreeGrafter"/>
</dbReference>
<dbReference type="PRINTS" id="PR00411">
    <property type="entry name" value="PNDRDTASEI"/>
</dbReference>
<dbReference type="InterPro" id="IPR036188">
    <property type="entry name" value="FAD/NAD-bd_sf"/>
</dbReference>
<dbReference type="Gene3D" id="3.50.50.60">
    <property type="entry name" value="FAD/NAD(P)-binding domain"/>
    <property type="match status" value="2"/>
</dbReference>
<dbReference type="SUPFAM" id="SSF51905">
    <property type="entry name" value="FAD/NAD(P)-binding domain"/>
    <property type="match status" value="1"/>
</dbReference>
<keyword evidence="3" id="KW-0274">FAD</keyword>
<dbReference type="PANTHER" id="PTHR43557">
    <property type="entry name" value="APOPTOSIS-INDUCING FACTOR 1"/>
    <property type="match status" value="1"/>
</dbReference>
<organism evidence="7 8">
    <name type="scientific">Variovorax boronicumulans</name>
    <dbReference type="NCBI Taxonomy" id="436515"/>
    <lineage>
        <taxon>Bacteria</taxon>
        <taxon>Pseudomonadati</taxon>
        <taxon>Pseudomonadota</taxon>
        <taxon>Betaproteobacteria</taxon>
        <taxon>Burkholderiales</taxon>
        <taxon>Comamonadaceae</taxon>
        <taxon>Variovorax</taxon>
    </lineage>
</organism>
<dbReference type="Pfam" id="PF14759">
    <property type="entry name" value="Reductase_C"/>
    <property type="match status" value="1"/>
</dbReference>
<dbReference type="Proteomes" id="UP001244295">
    <property type="component" value="Unassembled WGS sequence"/>
</dbReference>
<evidence type="ECO:0000313" key="7">
    <source>
        <dbReference type="EMBL" id="MDP9923087.1"/>
    </source>
</evidence>
<dbReference type="PRINTS" id="PR00368">
    <property type="entry name" value="FADPNR"/>
</dbReference>
<accession>A0AAW8DVA9</accession>